<dbReference type="Proteomes" id="UP000249720">
    <property type="component" value="Unassembled WGS sequence"/>
</dbReference>
<sequence>MKQLLRIEWLKIKHYAAFWWMLGIVLFTYPAINLLFQNIYQNITSRKDMAGNAAKFLLGNPFAFPDAWHSIAYFSSWFLLVPAILIIMLITNEYHYKTHRQNIIDGWTRNQFITAKLLDVVIIAFIVTIVYTLVAAILGIYYSDAVNAQRWSEELYFIPLFFLMTFAQLSIAFFIGYLIKKAFIALAVFFFYMLIVENLIKVYFAYKSIPLNAYLPFEISNRLIPRPNFLGKIDEAANKAYLDSLAAIQWHVIYTLIFTAIIWWICYRLFKKADI</sequence>
<feature type="transmembrane region" description="Helical" evidence="1">
    <location>
        <begin position="71"/>
        <end position="90"/>
    </location>
</feature>
<keyword evidence="1" id="KW-1133">Transmembrane helix</keyword>
<keyword evidence="1" id="KW-0812">Transmembrane</keyword>
<evidence type="ECO:0000313" key="2">
    <source>
        <dbReference type="EMBL" id="PZX63622.1"/>
    </source>
</evidence>
<proteinExistence type="predicted"/>
<gene>
    <name evidence="2" type="ORF">LX80_01273</name>
</gene>
<feature type="transmembrane region" description="Helical" evidence="1">
    <location>
        <begin position="155"/>
        <end position="175"/>
    </location>
</feature>
<comment type="caution">
    <text evidence="2">The sequence shown here is derived from an EMBL/GenBank/DDBJ whole genome shotgun (WGS) entry which is preliminary data.</text>
</comment>
<dbReference type="PANTHER" id="PTHR37305">
    <property type="entry name" value="INTEGRAL MEMBRANE PROTEIN-RELATED"/>
    <property type="match status" value="1"/>
</dbReference>
<dbReference type="GO" id="GO:0005886">
    <property type="term" value="C:plasma membrane"/>
    <property type="evidence" value="ECO:0007669"/>
    <property type="project" value="UniProtKB-SubCell"/>
</dbReference>
<feature type="transmembrane region" description="Helical" evidence="1">
    <location>
        <begin position="12"/>
        <end position="32"/>
    </location>
</feature>
<dbReference type="EMBL" id="QKZV01000003">
    <property type="protein sequence ID" value="PZX63622.1"/>
    <property type="molecule type" value="Genomic_DNA"/>
</dbReference>
<name>A0A2W7TK73_9BACT</name>
<dbReference type="AlphaFoldDB" id="A0A2W7TK73"/>
<keyword evidence="1" id="KW-0472">Membrane</keyword>
<reference evidence="2 3" key="1">
    <citation type="submission" date="2018-06" db="EMBL/GenBank/DDBJ databases">
        <title>Genomic Encyclopedia of Archaeal and Bacterial Type Strains, Phase II (KMG-II): from individual species to whole genera.</title>
        <authorList>
            <person name="Goeker M."/>
        </authorList>
    </citation>
    <scope>NUCLEOTIDE SEQUENCE [LARGE SCALE GENOMIC DNA]</scope>
    <source>
        <strain evidence="2 3">DSM 23241</strain>
    </source>
</reference>
<organism evidence="2 3">
    <name type="scientific">Hydrotalea sandarakina</name>
    <dbReference type="NCBI Taxonomy" id="1004304"/>
    <lineage>
        <taxon>Bacteria</taxon>
        <taxon>Pseudomonadati</taxon>
        <taxon>Bacteroidota</taxon>
        <taxon>Chitinophagia</taxon>
        <taxon>Chitinophagales</taxon>
        <taxon>Chitinophagaceae</taxon>
        <taxon>Hydrotalea</taxon>
    </lineage>
</organism>
<dbReference type="OrthoDB" id="1452202at2"/>
<dbReference type="Pfam" id="PF12730">
    <property type="entry name" value="ABC2_membrane_4"/>
    <property type="match status" value="1"/>
</dbReference>
<protein>
    <submittedName>
        <fullName evidence="2">ABC-2 family transporter</fullName>
    </submittedName>
</protein>
<dbReference type="RefSeq" id="WP_111294391.1">
    <property type="nucleotide sequence ID" value="NZ_QKZV01000003.1"/>
</dbReference>
<dbReference type="GO" id="GO:0140359">
    <property type="term" value="F:ABC-type transporter activity"/>
    <property type="evidence" value="ECO:0007669"/>
    <property type="project" value="InterPro"/>
</dbReference>
<evidence type="ECO:0000313" key="3">
    <source>
        <dbReference type="Proteomes" id="UP000249720"/>
    </source>
</evidence>
<feature type="transmembrane region" description="Helical" evidence="1">
    <location>
        <begin position="182"/>
        <end position="206"/>
    </location>
</feature>
<feature type="transmembrane region" description="Helical" evidence="1">
    <location>
        <begin position="248"/>
        <end position="270"/>
    </location>
</feature>
<dbReference type="PANTHER" id="PTHR37305:SF1">
    <property type="entry name" value="MEMBRANE PROTEIN"/>
    <property type="match status" value="1"/>
</dbReference>
<feature type="transmembrane region" description="Helical" evidence="1">
    <location>
        <begin position="117"/>
        <end position="143"/>
    </location>
</feature>
<evidence type="ECO:0000256" key="1">
    <source>
        <dbReference type="SAM" id="Phobius"/>
    </source>
</evidence>
<keyword evidence="3" id="KW-1185">Reference proteome</keyword>
<accession>A0A2W7TK73</accession>